<dbReference type="EMBL" id="CAEY01001585">
    <property type="status" value="NOT_ANNOTATED_CDS"/>
    <property type="molecule type" value="Genomic_DNA"/>
</dbReference>
<dbReference type="SUPFAM" id="SSF81383">
    <property type="entry name" value="F-box domain"/>
    <property type="match status" value="1"/>
</dbReference>
<dbReference type="InterPro" id="IPR036047">
    <property type="entry name" value="F-box-like_dom_sf"/>
</dbReference>
<organism evidence="1 2">
    <name type="scientific">Tetranychus urticae</name>
    <name type="common">Two-spotted spider mite</name>
    <dbReference type="NCBI Taxonomy" id="32264"/>
    <lineage>
        <taxon>Eukaryota</taxon>
        <taxon>Metazoa</taxon>
        <taxon>Ecdysozoa</taxon>
        <taxon>Arthropoda</taxon>
        <taxon>Chelicerata</taxon>
        <taxon>Arachnida</taxon>
        <taxon>Acari</taxon>
        <taxon>Acariformes</taxon>
        <taxon>Trombidiformes</taxon>
        <taxon>Prostigmata</taxon>
        <taxon>Eleutherengona</taxon>
        <taxon>Raphignathae</taxon>
        <taxon>Tetranychoidea</taxon>
        <taxon>Tetranychidae</taxon>
        <taxon>Tetranychus</taxon>
    </lineage>
</organism>
<reference evidence="1" key="2">
    <citation type="submission" date="2015-06" db="UniProtKB">
        <authorList>
            <consortium name="EnsemblMetazoa"/>
        </authorList>
    </citation>
    <scope>IDENTIFICATION</scope>
</reference>
<dbReference type="AlphaFoldDB" id="T1K593"/>
<dbReference type="Proteomes" id="UP000015104">
    <property type="component" value="Unassembled WGS sequence"/>
</dbReference>
<accession>T1K593</accession>
<name>T1K593_TETUR</name>
<keyword evidence="2" id="KW-1185">Reference proteome</keyword>
<dbReference type="Gene3D" id="3.80.10.10">
    <property type="entry name" value="Ribonuclease Inhibitor"/>
    <property type="match status" value="1"/>
</dbReference>
<dbReference type="SUPFAM" id="SSF52058">
    <property type="entry name" value="L domain-like"/>
    <property type="match status" value="1"/>
</dbReference>
<sequence>MALIDELPDDILLKIFISSSPRMKHAVSISNVCQRWNQLMKARFSLVKYLVYYYDDLYMSRFFRIDEESDDDGNEANHIINDALEAVIERVVGNEPSDEQGIEGNLVEENVNQLNIQHESDCEQCQAERVDPSGRYLCIDVDEDELEIQQKYIELLPNLMFLTVNAPSNPDDEQSLINLINSKSNIKGVDWHPSEEKRDGPPKIPLKNIDSVTQLYCYDDQLSIIEAVTQCPHLRRLHCYQLNQEAKKISPLRKYRGPVLTNLEVLEISLGSKWNPRDLKNFIQFTPNLKSLFIQLARPPIITFTRSSKLFPQVENLILEMSATRKLSGKIERFEGLISMFPNLKNLGLRYFRIYTEDQLYHSLRRLPLLELVDIREWSMSIIDQIYGVAELNMPFESVLNPNKIEIWYQNLFDHPIHCCIHNLTEEEPTLYYDGFVDGFNFMHHIFNKDFQKIPNFMIE</sequence>
<evidence type="ECO:0000313" key="2">
    <source>
        <dbReference type="Proteomes" id="UP000015104"/>
    </source>
</evidence>
<dbReference type="InterPro" id="IPR032675">
    <property type="entry name" value="LRR_dom_sf"/>
</dbReference>
<dbReference type="EnsemblMetazoa" id="tetur05g05460.1">
    <property type="protein sequence ID" value="tetur05g05460.1"/>
    <property type="gene ID" value="tetur05g05460"/>
</dbReference>
<dbReference type="HOGENOM" id="CLU_594930_0_0_1"/>
<evidence type="ECO:0000313" key="1">
    <source>
        <dbReference type="EnsemblMetazoa" id="tetur05g05460.1"/>
    </source>
</evidence>
<proteinExistence type="predicted"/>
<dbReference type="Gene3D" id="1.20.1280.50">
    <property type="match status" value="1"/>
</dbReference>
<reference evidence="2" key="1">
    <citation type="submission" date="2011-08" db="EMBL/GenBank/DDBJ databases">
        <authorList>
            <person name="Rombauts S."/>
        </authorList>
    </citation>
    <scope>NUCLEOTIDE SEQUENCE</scope>
    <source>
        <strain evidence="2">London</strain>
    </source>
</reference>
<protein>
    <submittedName>
        <fullName evidence="1">Uncharacterized protein</fullName>
    </submittedName>
</protein>